<feature type="transmembrane region" description="Helical" evidence="8">
    <location>
        <begin position="96"/>
        <end position="118"/>
    </location>
</feature>
<feature type="transmembrane region" description="Helical" evidence="8">
    <location>
        <begin position="296"/>
        <end position="315"/>
    </location>
</feature>
<protein>
    <recommendedName>
        <fullName evidence="11">Mannosyltransferase</fullName>
    </recommendedName>
</protein>
<evidence type="ECO:0000256" key="3">
    <source>
        <dbReference type="ARBA" id="ARBA00022679"/>
    </source>
</evidence>
<evidence type="ECO:0000313" key="10">
    <source>
        <dbReference type="Proteomes" id="UP000187085"/>
    </source>
</evidence>
<comment type="subcellular location">
    <subcellularLocation>
        <location evidence="1">Cell membrane</location>
        <topology evidence="1">Multi-pass membrane protein</topology>
    </subcellularLocation>
</comment>
<reference evidence="9 10" key="1">
    <citation type="submission" date="2016-12" db="EMBL/GenBank/DDBJ databases">
        <title>Draft genome of Tersicoccus phoenicis 1P05MA.</title>
        <authorList>
            <person name="Nakajima Y."/>
            <person name="Yoshizawa S."/>
            <person name="Nakamura K."/>
            <person name="Ogura Y."/>
            <person name="Hayashi T."/>
            <person name="Kogure K."/>
        </authorList>
    </citation>
    <scope>NUCLEOTIDE SEQUENCE [LARGE SCALE GENOMIC DNA]</scope>
    <source>
        <strain evidence="9 10">1p05MA</strain>
    </source>
</reference>
<dbReference type="Pfam" id="PF09594">
    <property type="entry name" value="GT87"/>
    <property type="match status" value="1"/>
</dbReference>
<keyword evidence="2" id="KW-1003">Cell membrane</keyword>
<evidence type="ECO:0000256" key="7">
    <source>
        <dbReference type="ARBA" id="ARBA00024033"/>
    </source>
</evidence>
<feature type="transmembrane region" description="Helical" evidence="8">
    <location>
        <begin position="321"/>
        <end position="338"/>
    </location>
</feature>
<evidence type="ECO:0000313" key="9">
    <source>
        <dbReference type="EMBL" id="OMH24821.1"/>
    </source>
</evidence>
<feature type="transmembrane region" description="Helical" evidence="8">
    <location>
        <begin position="209"/>
        <end position="227"/>
    </location>
</feature>
<evidence type="ECO:0000256" key="6">
    <source>
        <dbReference type="ARBA" id="ARBA00023136"/>
    </source>
</evidence>
<comment type="similarity">
    <text evidence="7">Belongs to the glycosyltransferase 87 family.</text>
</comment>
<feature type="transmembrane region" description="Helical" evidence="8">
    <location>
        <begin position="393"/>
        <end position="413"/>
    </location>
</feature>
<keyword evidence="10" id="KW-1185">Reference proteome</keyword>
<dbReference type="GO" id="GO:0016758">
    <property type="term" value="F:hexosyltransferase activity"/>
    <property type="evidence" value="ECO:0007669"/>
    <property type="project" value="InterPro"/>
</dbReference>
<dbReference type="GO" id="GO:0005886">
    <property type="term" value="C:plasma membrane"/>
    <property type="evidence" value="ECO:0007669"/>
    <property type="project" value="UniProtKB-SubCell"/>
</dbReference>
<name>A0A1R1LB97_9MICC</name>
<sequence>MTRQRVKPSRLGLGLHLVAAAAVLIWWFTAIRPPEGLDYGVYRTGAATLYRLLGMDGDLYWPSEGLYGPRGMPFTYPPFAAMVLGPTAVLSFTDGLYLMTAVTIATAVLVAVVIVRWWHRESAAAVSRPLARTLVPVIWLSVVVLISGPWRDTIFFGQVNAALALLCLVDLLGVTGRARGVLIGVAAGIKLTPLAFGLYFLARRDLRGLAWLVGGFAGTVALAFAAFPGPSVQFWSETIRETGRIGGFEYADNVAVRGALEQLGLSTSVAGMVWLPLVAGLLVAGWTVIRGSERIRAPWLGIAAAALLMLLVSPISWSHHWVWWPLIAVAGVLLHRRIHAADALAGTAAPTRWWARVHATALAVFTVFFLISPKVLALWTGSDVDVSTSRPSAVLASLGVLSGVTLLVCWTVAVRHRAASSIAPVATGSSR</sequence>
<keyword evidence="3" id="KW-0808">Transferase</keyword>
<evidence type="ECO:0008006" key="11">
    <source>
        <dbReference type="Google" id="ProtNLM"/>
    </source>
</evidence>
<comment type="caution">
    <text evidence="9">The sequence shown here is derived from an EMBL/GenBank/DDBJ whole genome shotgun (WGS) entry which is preliminary data.</text>
</comment>
<dbReference type="EMBL" id="MRDE01000046">
    <property type="protein sequence ID" value="OMH24821.1"/>
    <property type="molecule type" value="Genomic_DNA"/>
</dbReference>
<dbReference type="SUPFAM" id="SSF103473">
    <property type="entry name" value="MFS general substrate transporter"/>
    <property type="match status" value="1"/>
</dbReference>
<evidence type="ECO:0000256" key="4">
    <source>
        <dbReference type="ARBA" id="ARBA00022692"/>
    </source>
</evidence>
<dbReference type="InterPro" id="IPR018584">
    <property type="entry name" value="GT87"/>
</dbReference>
<feature type="transmembrane region" description="Helical" evidence="8">
    <location>
        <begin position="359"/>
        <end position="381"/>
    </location>
</feature>
<evidence type="ECO:0000256" key="2">
    <source>
        <dbReference type="ARBA" id="ARBA00022475"/>
    </source>
</evidence>
<keyword evidence="6 8" id="KW-0472">Membrane</keyword>
<organism evidence="9 10">
    <name type="scientific">Tersicoccus phoenicis</name>
    <dbReference type="NCBI Taxonomy" id="554083"/>
    <lineage>
        <taxon>Bacteria</taxon>
        <taxon>Bacillati</taxon>
        <taxon>Actinomycetota</taxon>
        <taxon>Actinomycetes</taxon>
        <taxon>Micrococcales</taxon>
        <taxon>Micrococcaceae</taxon>
        <taxon>Tersicoccus</taxon>
    </lineage>
</organism>
<evidence type="ECO:0000256" key="5">
    <source>
        <dbReference type="ARBA" id="ARBA00022989"/>
    </source>
</evidence>
<dbReference type="Proteomes" id="UP000187085">
    <property type="component" value="Unassembled WGS sequence"/>
</dbReference>
<feature type="transmembrane region" description="Helical" evidence="8">
    <location>
        <begin position="181"/>
        <end position="202"/>
    </location>
</feature>
<feature type="transmembrane region" description="Helical" evidence="8">
    <location>
        <begin position="12"/>
        <end position="29"/>
    </location>
</feature>
<dbReference type="AlphaFoldDB" id="A0A1R1LB97"/>
<keyword evidence="5 8" id="KW-1133">Transmembrane helix</keyword>
<proteinExistence type="inferred from homology"/>
<feature type="transmembrane region" description="Helical" evidence="8">
    <location>
        <begin position="269"/>
        <end position="289"/>
    </location>
</feature>
<evidence type="ECO:0000256" key="1">
    <source>
        <dbReference type="ARBA" id="ARBA00004651"/>
    </source>
</evidence>
<keyword evidence="4 8" id="KW-0812">Transmembrane</keyword>
<feature type="transmembrane region" description="Helical" evidence="8">
    <location>
        <begin position="130"/>
        <end position="150"/>
    </location>
</feature>
<gene>
    <name evidence="9" type="ORF">BKD30_07380</name>
</gene>
<dbReference type="InterPro" id="IPR036259">
    <property type="entry name" value="MFS_trans_sf"/>
</dbReference>
<accession>A0A1R1LB97</accession>
<evidence type="ECO:0000256" key="8">
    <source>
        <dbReference type="SAM" id="Phobius"/>
    </source>
</evidence>
<dbReference type="STRING" id="554083.BKD30_07380"/>